<dbReference type="Proteomes" id="UP001454036">
    <property type="component" value="Unassembled WGS sequence"/>
</dbReference>
<sequence>MATATSSSDASEFPVLNLINKRLRALRKKQNRINQMEESLSKGKTLNKEQQDTLNSKQSILGAIEELDRLLLLVPCAVSEELQISKEIKNVEKISVKEDEEELRKRVVGNEETTKGFVGIEDVRKGFLGIEERPNGFVGNEDARKGLVGIEELLELVYFGSLFDVKTQSEFVGTMFRKIHERGCCLSYDCVTDDDEGGFRELLTEGDLDLISMLGGLLIERPVDSGLSHKNALERCVEHAKLWVSNSEQPIVPHSDITYAALREKLNKIMASDYFTTTPKMMASVEMAAAAENFKSFHVPLNESVVPINVPIEVEGSSIKDEHRGQDNGNSHKHEAFDGQFGHVEELHQEASEVENGIEGKVDDRENLQQNQQNELQNSQELDNKEQANALRRQHRGGRIGGYKGYHNGRGGRGRGGYQNGHSQHYEQTSKYYPRYNNNYRGRGGRGGAGENYYTSAEGGRVPFES</sequence>
<comment type="caution">
    <text evidence="2">The sequence shown here is derived from an EMBL/GenBank/DDBJ whole genome shotgun (WGS) entry which is preliminary data.</text>
</comment>
<organism evidence="2 3">
    <name type="scientific">Lithospermum erythrorhizon</name>
    <name type="common">Purple gromwell</name>
    <name type="synonym">Lithospermum officinale var. erythrorhizon</name>
    <dbReference type="NCBI Taxonomy" id="34254"/>
    <lineage>
        <taxon>Eukaryota</taxon>
        <taxon>Viridiplantae</taxon>
        <taxon>Streptophyta</taxon>
        <taxon>Embryophyta</taxon>
        <taxon>Tracheophyta</taxon>
        <taxon>Spermatophyta</taxon>
        <taxon>Magnoliopsida</taxon>
        <taxon>eudicotyledons</taxon>
        <taxon>Gunneridae</taxon>
        <taxon>Pentapetalae</taxon>
        <taxon>asterids</taxon>
        <taxon>lamiids</taxon>
        <taxon>Boraginales</taxon>
        <taxon>Boraginaceae</taxon>
        <taxon>Boraginoideae</taxon>
        <taxon>Lithospermeae</taxon>
        <taxon>Lithospermum</taxon>
    </lineage>
</organism>
<keyword evidence="3" id="KW-1185">Reference proteome</keyword>
<gene>
    <name evidence="2" type="ORF">LIER_07948</name>
</gene>
<dbReference type="EMBL" id="BAABME010001251">
    <property type="protein sequence ID" value="GAA0148535.1"/>
    <property type="molecule type" value="Genomic_DNA"/>
</dbReference>
<evidence type="ECO:0000313" key="2">
    <source>
        <dbReference type="EMBL" id="GAA0148535.1"/>
    </source>
</evidence>
<dbReference type="AlphaFoldDB" id="A0AAV3PE20"/>
<evidence type="ECO:0008006" key="4">
    <source>
        <dbReference type="Google" id="ProtNLM"/>
    </source>
</evidence>
<protein>
    <recommendedName>
        <fullName evidence="4">Glycine-rich protein</fullName>
    </recommendedName>
</protein>
<name>A0AAV3PE20_LITER</name>
<feature type="region of interest" description="Disordered" evidence="1">
    <location>
        <begin position="390"/>
        <end position="466"/>
    </location>
</feature>
<feature type="compositionally biased region" description="Gly residues" evidence="1">
    <location>
        <begin position="399"/>
        <end position="419"/>
    </location>
</feature>
<feature type="compositionally biased region" description="Low complexity" evidence="1">
    <location>
        <begin position="432"/>
        <end position="441"/>
    </location>
</feature>
<evidence type="ECO:0000313" key="3">
    <source>
        <dbReference type="Proteomes" id="UP001454036"/>
    </source>
</evidence>
<accession>A0AAV3PE20</accession>
<dbReference type="PANTHER" id="PTHR37736:SF1">
    <property type="entry name" value="GLYCINE-RICH PROTEIN"/>
    <property type="match status" value="1"/>
</dbReference>
<proteinExistence type="predicted"/>
<evidence type="ECO:0000256" key="1">
    <source>
        <dbReference type="SAM" id="MobiDB-lite"/>
    </source>
</evidence>
<reference evidence="2 3" key="1">
    <citation type="submission" date="2024-01" db="EMBL/GenBank/DDBJ databases">
        <title>The complete chloroplast genome sequence of Lithospermum erythrorhizon: insights into the phylogenetic relationship among Boraginaceae species and the maternal lineages of purple gromwells.</title>
        <authorList>
            <person name="Okada T."/>
            <person name="Watanabe K."/>
        </authorList>
    </citation>
    <scope>NUCLEOTIDE SEQUENCE [LARGE SCALE GENOMIC DNA]</scope>
</reference>
<dbReference type="PANTHER" id="PTHR37736">
    <property type="entry name" value="GLYCINE-RICH PROTEIN"/>
    <property type="match status" value="1"/>
</dbReference>